<evidence type="ECO:0000313" key="9">
    <source>
        <dbReference type="Proteomes" id="UP000318582"/>
    </source>
</evidence>
<dbReference type="AlphaFoldDB" id="A0A507EBK7"/>
<keyword evidence="4 7" id="KW-1133">Transmembrane helix</keyword>
<proteinExistence type="predicted"/>
<dbReference type="Proteomes" id="UP000318582">
    <property type="component" value="Unassembled WGS sequence"/>
</dbReference>
<dbReference type="PANTHER" id="PTHR31394">
    <property type="entry name" value="TRANSMEMBRANE PROTEIN 199"/>
    <property type="match status" value="1"/>
</dbReference>
<evidence type="ECO:0000256" key="2">
    <source>
        <dbReference type="ARBA" id="ARBA00022692"/>
    </source>
</evidence>
<evidence type="ECO:0000256" key="6">
    <source>
        <dbReference type="SAM" id="MobiDB-lite"/>
    </source>
</evidence>
<evidence type="ECO:0000256" key="7">
    <source>
        <dbReference type="SAM" id="Phobius"/>
    </source>
</evidence>
<comment type="subcellular location">
    <subcellularLocation>
        <location evidence="1">Endoplasmic reticulum membrane</location>
        <topology evidence="1">Multi-pass membrane protein</topology>
    </subcellularLocation>
</comment>
<dbReference type="Pfam" id="PF11712">
    <property type="entry name" value="Vma12"/>
    <property type="match status" value="1"/>
</dbReference>
<keyword evidence="5 7" id="KW-0472">Membrane</keyword>
<evidence type="ECO:0000313" key="8">
    <source>
        <dbReference type="EMBL" id="TPX61459.1"/>
    </source>
</evidence>
<dbReference type="GO" id="GO:0070072">
    <property type="term" value="P:vacuolar proton-transporting V-type ATPase complex assembly"/>
    <property type="evidence" value="ECO:0007669"/>
    <property type="project" value="InterPro"/>
</dbReference>
<dbReference type="InterPro" id="IPR021013">
    <property type="entry name" value="ATPase_Vma12"/>
</dbReference>
<evidence type="ECO:0000256" key="1">
    <source>
        <dbReference type="ARBA" id="ARBA00004477"/>
    </source>
</evidence>
<name>A0A507EBK7_9FUNG</name>
<dbReference type="GO" id="GO:0005789">
    <property type="term" value="C:endoplasmic reticulum membrane"/>
    <property type="evidence" value="ECO:0007669"/>
    <property type="project" value="UniProtKB-SubCell"/>
</dbReference>
<sequence length="232" mass="25926">MVNLIVTERIRLAIHVLISREGTEQELVLKLQPYVKVPKDVQVEESRIPKTIPHTLLSKLSQALERQSSDESFSLQTLVHGSCIHLQPPPPRTKSPELVKILDDIKAELANREYAEMTKNVSFQRESMRAPLNIGGELRDAFRSLSAVFNVLLSIAAVFAAVFWVSGTVTQDIGKRTLLSLFGALMVAIAEGWFFAKDLLHVDVKTSHGPLPREKRLPTPYFSAENHTSPPI</sequence>
<keyword evidence="2 7" id="KW-0812">Transmembrane</keyword>
<comment type="caution">
    <text evidence="8">The sequence shown here is derived from an EMBL/GenBank/DDBJ whole genome shotgun (WGS) entry which is preliminary data.</text>
</comment>
<evidence type="ECO:0000256" key="5">
    <source>
        <dbReference type="ARBA" id="ARBA00023136"/>
    </source>
</evidence>
<organism evidence="8 9">
    <name type="scientific">Powellomyces hirtus</name>
    <dbReference type="NCBI Taxonomy" id="109895"/>
    <lineage>
        <taxon>Eukaryota</taxon>
        <taxon>Fungi</taxon>
        <taxon>Fungi incertae sedis</taxon>
        <taxon>Chytridiomycota</taxon>
        <taxon>Chytridiomycota incertae sedis</taxon>
        <taxon>Chytridiomycetes</taxon>
        <taxon>Spizellomycetales</taxon>
        <taxon>Powellomycetaceae</taxon>
        <taxon>Powellomyces</taxon>
    </lineage>
</organism>
<feature type="compositionally biased region" description="Basic and acidic residues" evidence="6">
    <location>
        <begin position="207"/>
        <end position="217"/>
    </location>
</feature>
<protein>
    <recommendedName>
        <fullName evidence="10">Endoplasmic reticulum-based factor for assembly of V-ATPase</fullName>
    </recommendedName>
</protein>
<dbReference type="EMBL" id="QEAQ01000007">
    <property type="protein sequence ID" value="TPX61459.1"/>
    <property type="molecule type" value="Genomic_DNA"/>
</dbReference>
<evidence type="ECO:0000256" key="4">
    <source>
        <dbReference type="ARBA" id="ARBA00022989"/>
    </source>
</evidence>
<keyword evidence="3" id="KW-0256">Endoplasmic reticulum</keyword>
<evidence type="ECO:0000256" key="3">
    <source>
        <dbReference type="ARBA" id="ARBA00022824"/>
    </source>
</evidence>
<accession>A0A507EBK7</accession>
<feature type="region of interest" description="Disordered" evidence="6">
    <location>
        <begin position="207"/>
        <end position="232"/>
    </location>
</feature>
<dbReference type="PANTHER" id="PTHR31394:SF1">
    <property type="entry name" value="TRANSMEMBRANE PROTEIN 199"/>
    <property type="match status" value="1"/>
</dbReference>
<evidence type="ECO:0008006" key="10">
    <source>
        <dbReference type="Google" id="ProtNLM"/>
    </source>
</evidence>
<feature type="transmembrane region" description="Helical" evidence="7">
    <location>
        <begin position="178"/>
        <end position="196"/>
    </location>
</feature>
<keyword evidence="9" id="KW-1185">Reference proteome</keyword>
<gene>
    <name evidence="8" type="ORF">PhCBS80983_g01042</name>
</gene>
<reference evidence="8 9" key="1">
    <citation type="journal article" date="2019" name="Sci. Rep.">
        <title>Comparative genomics of chytrid fungi reveal insights into the obligate biotrophic and pathogenic lifestyle of Synchytrium endobioticum.</title>
        <authorList>
            <person name="van de Vossenberg B.T.L.H."/>
            <person name="Warris S."/>
            <person name="Nguyen H.D.T."/>
            <person name="van Gent-Pelzer M.P.E."/>
            <person name="Joly D.L."/>
            <person name="van de Geest H.C."/>
            <person name="Bonants P.J.M."/>
            <person name="Smith D.S."/>
            <person name="Levesque C.A."/>
            <person name="van der Lee T.A.J."/>
        </authorList>
    </citation>
    <scope>NUCLEOTIDE SEQUENCE [LARGE SCALE GENOMIC DNA]</scope>
    <source>
        <strain evidence="8 9">CBS 809.83</strain>
    </source>
</reference>
<feature type="transmembrane region" description="Helical" evidence="7">
    <location>
        <begin position="147"/>
        <end position="166"/>
    </location>
</feature>